<dbReference type="PANTHER" id="PTHR30461">
    <property type="entry name" value="DNA-INVERTASE FROM LAMBDOID PROPHAGE"/>
    <property type="match status" value="1"/>
</dbReference>
<evidence type="ECO:0000259" key="5">
    <source>
        <dbReference type="PROSITE" id="PS51737"/>
    </source>
</evidence>
<dbReference type="InterPro" id="IPR006119">
    <property type="entry name" value="Resolv_N"/>
</dbReference>
<accession>A0ABU4DM85</accession>
<dbReference type="RefSeq" id="WP_317638505.1">
    <property type="nucleotide sequence ID" value="NZ_JAPMIV010000001.1"/>
</dbReference>
<feature type="domain" description="Recombinase" evidence="5">
    <location>
        <begin position="162"/>
        <end position="288"/>
    </location>
</feature>
<feature type="domain" description="Resolvase/invertase-type recombinase catalytic" evidence="4">
    <location>
        <begin position="4"/>
        <end position="155"/>
    </location>
</feature>
<dbReference type="InterPro" id="IPR050639">
    <property type="entry name" value="SSR_resolvase"/>
</dbReference>
<gene>
    <name evidence="6" type="ORF">ORD21_01185</name>
</gene>
<reference evidence="6 7" key="1">
    <citation type="submission" date="2022-11" db="EMBL/GenBank/DDBJ databases">
        <title>Deinococcus ZS9-10, Low Temperature and Draught-tolerating, UV-resistant Bacteria from Continental Antarctica.</title>
        <authorList>
            <person name="Cheng L."/>
        </authorList>
    </citation>
    <scope>NUCLEOTIDE SEQUENCE [LARGE SCALE GENOMIC DNA]</scope>
    <source>
        <strain evidence="6 7">ZS9-10</strain>
    </source>
</reference>
<organism evidence="6 7">
    <name type="scientific">Deinococcus arenicola</name>
    <dbReference type="NCBI Taxonomy" id="2994950"/>
    <lineage>
        <taxon>Bacteria</taxon>
        <taxon>Thermotogati</taxon>
        <taxon>Deinococcota</taxon>
        <taxon>Deinococci</taxon>
        <taxon>Deinococcales</taxon>
        <taxon>Deinococcaceae</taxon>
        <taxon>Deinococcus</taxon>
    </lineage>
</organism>
<evidence type="ECO:0000256" key="2">
    <source>
        <dbReference type="ARBA" id="ARBA00023172"/>
    </source>
</evidence>
<name>A0ABU4DM85_9DEIO</name>
<dbReference type="Pfam" id="PF00239">
    <property type="entry name" value="Resolvase"/>
    <property type="match status" value="1"/>
</dbReference>
<dbReference type="SMART" id="SM00857">
    <property type="entry name" value="Resolvase"/>
    <property type="match status" value="1"/>
</dbReference>
<dbReference type="PROSITE" id="PS51737">
    <property type="entry name" value="RECOMBINASE_DNA_BIND"/>
    <property type="match status" value="1"/>
</dbReference>
<dbReference type="Gene3D" id="3.40.50.1390">
    <property type="entry name" value="Resolvase, N-terminal catalytic domain"/>
    <property type="match status" value="1"/>
</dbReference>
<dbReference type="Proteomes" id="UP001276150">
    <property type="component" value="Unassembled WGS sequence"/>
</dbReference>
<feature type="coiled-coil region" evidence="3">
    <location>
        <begin position="401"/>
        <end position="461"/>
    </location>
</feature>
<evidence type="ECO:0000256" key="3">
    <source>
        <dbReference type="SAM" id="Coils"/>
    </source>
</evidence>
<dbReference type="InterPro" id="IPR036162">
    <property type="entry name" value="Resolvase-like_N_sf"/>
</dbReference>
<keyword evidence="1" id="KW-0238">DNA-binding</keyword>
<dbReference type="PROSITE" id="PS51736">
    <property type="entry name" value="RECOMBINASES_3"/>
    <property type="match status" value="1"/>
</dbReference>
<protein>
    <submittedName>
        <fullName evidence="6">Recombinase family protein</fullName>
    </submittedName>
</protein>
<evidence type="ECO:0000313" key="7">
    <source>
        <dbReference type="Proteomes" id="UP001276150"/>
    </source>
</evidence>
<keyword evidence="2" id="KW-0233">DNA recombination</keyword>
<evidence type="ECO:0000313" key="6">
    <source>
        <dbReference type="EMBL" id="MDV6373214.1"/>
    </source>
</evidence>
<evidence type="ECO:0000256" key="1">
    <source>
        <dbReference type="ARBA" id="ARBA00023125"/>
    </source>
</evidence>
<evidence type="ECO:0000259" key="4">
    <source>
        <dbReference type="PROSITE" id="PS51736"/>
    </source>
</evidence>
<dbReference type="InterPro" id="IPR011109">
    <property type="entry name" value="DNA_bind_recombinase_dom"/>
</dbReference>
<sequence>MPLTFVTYSRVSTRSQSDSWSPITQLQSCHEFGISQGWKPYKKEPHIHDTQTGVSYEERQGIQRVLELVKAGLVQRVIINDIDRAGRDGDKLKLFISDIYETKGARPIISLDSREFPTADEFIYAYDFQIAVAEHNRRKIIIDTRRGMKTAFKAGAYLTAPPFGYERYKTVQIISNMKVSVTKLKINPKQSDLVKKGLEFFSESQSYRQASIMLNKYNLKQNPDERHSFISASISRMVENLDAYLGLPYVVKRVIDKESLIQTQQHDAIIDQALAERVRKADKLRNRDTVKVTPKPFRRLIMCSHCGSVIKVCTKHPGKSRRVEDYHYTVCFSYATDRMNKRVGMPHLIKNTGCRAEISASKFISHLESFLTTLDNNLFKSRLEEIIVSRITDVRTIAYSIENLEIDRDETTNEMQEIENEILNYSGKDLGRVIAIFERKLENLEDRLELIRESIQDKAELYAREVSSLSSMGINREKLESVEFETDSETMEVAKVFAKAAKREINSQELDMKELERLVIEAGQFAQNRESEINSGFFRELARTQALKVGEMLVTLKTALDAEDWITVNDTMASIGLGFTADYSETDRLKRVDDIRLTMHGEISPPYSNSLLSGSLWGNDAGPDPYPAGIR</sequence>
<dbReference type="Gene3D" id="3.90.1750.20">
    <property type="entry name" value="Putative Large Serine Recombinase, Chain B, Domain 2"/>
    <property type="match status" value="1"/>
</dbReference>
<keyword evidence="7" id="KW-1185">Reference proteome</keyword>
<dbReference type="PANTHER" id="PTHR30461:SF2">
    <property type="entry name" value="SERINE RECOMBINASE PINE-RELATED"/>
    <property type="match status" value="1"/>
</dbReference>
<proteinExistence type="predicted"/>
<keyword evidence="3" id="KW-0175">Coiled coil</keyword>
<dbReference type="EMBL" id="JAPMIV010000001">
    <property type="protein sequence ID" value="MDV6373214.1"/>
    <property type="molecule type" value="Genomic_DNA"/>
</dbReference>
<dbReference type="SUPFAM" id="SSF53041">
    <property type="entry name" value="Resolvase-like"/>
    <property type="match status" value="1"/>
</dbReference>
<comment type="caution">
    <text evidence="6">The sequence shown here is derived from an EMBL/GenBank/DDBJ whole genome shotgun (WGS) entry which is preliminary data.</text>
</comment>
<dbReference type="InterPro" id="IPR038109">
    <property type="entry name" value="DNA_bind_recomb_sf"/>
</dbReference>